<sequence>MYKELAKRHSSLAVFNDQDPSVTAICGRLAPLFSQIPSGAQGATDYQNLVLGALTALFYPDLTQPHKEWEIHDGRKRIDIVFTNSADSGFFAQRRDDNVTHANTVIVECKNYSNDIHNQEIDQLLGRFDRNRGYFGIITCRDIDDRDILKKRLKDAATRGQGYIIALTDKDLMEMLEAKSILNDEGIRDKLFRLYRDLLT</sequence>
<evidence type="ECO:0000313" key="2">
    <source>
        <dbReference type="Proteomes" id="UP000093737"/>
    </source>
</evidence>
<evidence type="ECO:0008006" key="3">
    <source>
        <dbReference type="Google" id="ProtNLM"/>
    </source>
</evidence>
<gene>
    <name evidence="1" type="ORF">A8145_14325</name>
</gene>
<dbReference type="EMBL" id="LYTK01000012">
    <property type="protein sequence ID" value="OBQ65356.1"/>
    <property type="molecule type" value="Genomic_DNA"/>
</dbReference>
<dbReference type="AlphaFoldDB" id="A0AA91F9B5"/>
<protein>
    <recommendedName>
        <fullName evidence="3">Restriction endonuclease type IV Mrr domain-containing protein</fullName>
    </recommendedName>
</protein>
<dbReference type="Proteomes" id="UP000093737">
    <property type="component" value="Unassembled WGS sequence"/>
</dbReference>
<proteinExistence type="predicted"/>
<name>A0AA91F9B5_RHILI</name>
<organism evidence="1 2">
    <name type="scientific">Rhizobium loti</name>
    <name type="common">Mesorhizobium loti</name>
    <dbReference type="NCBI Taxonomy" id="381"/>
    <lineage>
        <taxon>Bacteria</taxon>
        <taxon>Pseudomonadati</taxon>
        <taxon>Pseudomonadota</taxon>
        <taxon>Alphaproteobacteria</taxon>
        <taxon>Hyphomicrobiales</taxon>
        <taxon>Phyllobacteriaceae</taxon>
        <taxon>Mesorhizobium</taxon>
    </lineage>
</organism>
<accession>A0AA91F9B5</accession>
<comment type="caution">
    <text evidence="1">The sequence shown here is derived from an EMBL/GenBank/DDBJ whole genome shotgun (WGS) entry which is preliminary data.</text>
</comment>
<evidence type="ECO:0000313" key="1">
    <source>
        <dbReference type="EMBL" id="OBQ65356.1"/>
    </source>
</evidence>
<reference evidence="1 2" key="1">
    <citation type="submission" date="2016-05" db="EMBL/GenBank/DDBJ databases">
        <authorList>
            <person name="Ramsay J.P."/>
        </authorList>
    </citation>
    <scope>NUCLEOTIDE SEQUENCE [LARGE SCALE GENOMIC DNA]</scope>
    <source>
        <strain evidence="1 2">NZP2042</strain>
    </source>
</reference>